<dbReference type="RefSeq" id="WP_043010786.1">
    <property type="nucleotide sequence ID" value="NZ_CP009618.1"/>
</dbReference>
<feature type="DNA-binding region" description="OmpR/PhoB-type" evidence="2">
    <location>
        <begin position="5"/>
        <end position="104"/>
    </location>
</feature>
<evidence type="ECO:0000256" key="1">
    <source>
        <dbReference type="ARBA" id="ARBA00023125"/>
    </source>
</evidence>
<feature type="domain" description="OmpR/PhoB-type" evidence="3">
    <location>
        <begin position="5"/>
        <end position="104"/>
    </location>
</feature>
<dbReference type="Pfam" id="PF00486">
    <property type="entry name" value="Trans_reg_C"/>
    <property type="match status" value="1"/>
</dbReference>
<evidence type="ECO:0000256" key="2">
    <source>
        <dbReference type="PROSITE-ProRule" id="PRU01091"/>
    </source>
</evidence>
<dbReference type="AlphaFoldDB" id="A0AAN0SG71"/>
<proteinExistence type="predicted"/>
<dbReference type="PROSITE" id="PS51755">
    <property type="entry name" value="OMPR_PHOB"/>
    <property type="match status" value="1"/>
</dbReference>
<dbReference type="EMBL" id="CP009618">
    <property type="protein sequence ID" value="AIW21912.1"/>
    <property type="molecule type" value="Genomic_DNA"/>
</dbReference>
<sequence>MLEKGTCFIVDEWRFVPNEGQIFFADETVNIDRRLSKLLEFFCQYPGQTHTRDELIEHVWNGTILTDQVVTQAVFELRKVLKNKTESHKNYVVTVPKRGYKFDAEVTVEKLEVSSPSTASDLAESDEEVVAPTTFIADKPARSKRSYLTWALGVVVVLQAGFIANHWVNSGSKADHQHQAVDNIQHYESRYVVLNLSPEIEESPELYGMVTKFMEYLDYYSNIRIVNEEPHSKLAAVELSFKLKQGKDGKQKLAMKYYNRVSEQTHLNRRYSTDLSLFHATFLAMLDDVLSSMFIEVPKRDILLTLEEMPRDPQTLENMMNGIGLLYKNFDFMGSLNRFRAAKETSPDSSMVIAVNYIGEVMNVFFTDEENKSAKIAQLNQLYEPALVERLQEGASPRIYEANAIMALTKDDPRLASRILLSMPYQQQSNLTYILLAKAEEARGNIGGAKELYLKATQSNSSMRALNLAGPLFFDSNLDPILEDISPEQ</sequence>
<organism evidence="4 5">
    <name type="scientific">Vibrio coralliilyticus</name>
    <dbReference type="NCBI Taxonomy" id="190893"/>
    <lineage>
        <taxon>Bacteria</taxon>
        <taxon>Pseudomonadati</taxon>
        <taxon>Pseudomonadota</taxon>
        <taxon>Gammaproteobacteria</taxon>
        <taxon>Vibrionales</taxon>
        <taxon>Vibrionaceae</taxon>
        <taxon>Vibrio</taxon>
    </lineage>
</organism>
<dbReference type="KEGG" id="vcy:IX92_23355"/>
<accession>A0AAN0SG71</accession>
<dbReference type="SMART" id="SM00862">
    <property type="entry name" value="Trans_reg_C"/>
    <property type="match status" value="1"/>
</dbReference>
<dbReference type="GO" id="GO:0000160">
    <property type="term" value="P:phosphorelay signal transduction system"/>
    <property type="evidence" value="ECO:0007669"/>
    <property type="project" value="InterPro"/>
</dbReference>
<evidence type="ECO:0000313" key="4">
    <source>
        <dbReference type="EMBL" id="AIW21912.1"/>
    </source>
</evidence>
<dbReference type="InterPro" id="IPR036388">
    <property type="entry name" value="WH-like_DNA-bd_sf"/>
</dbReference>
<dbReference type="CDD" id="cd00383">
    <property type="entry name" value="trans_reg_C"/>
    <property type="match status" value="1"/>
</dbReference>
<dbReference type="SUPFAM" id="SSF46894">
    <property type="entry name" value="C-terminal effector domain of the bipartite response regulators"/>
    <property type="match status" value="1"/>
</dbReference>
<keyword evidence="5" id="KW-1185">Reference proteome</keyword>
<dbReference type="GO" id="GO:0006355">
    <property type="term" value="P:regulation of DNA-templated transcription"/>
    <property type="evidence" value="ECO:0007669"/>
    <property type="project" value="InterPro"/>
</dbReference>
<dbReference type="InterPro" id="IPR001867">
    <property type="entry name" value="OmpR/PhoB-type_DNA-bd"/>
</dbReference>
<dbReference type="InterPro" id="IPR016032">
    <property type="entry name" value="Sig_transdc_resp-reg_C-effctor"/>
</dbReference>
<dbReference type="GO" id="GO:0003677">
    <property type="term" value="F:DNA binding"/>
    <property type="evidence" value="ECO:0007669"/>
    <property type="project" value="UniProtKB-UniRule"/>
</dbReference>
<name>A0AAN0SG71_9VIBR</name>
<evidence type="ECO:0000259" key="3">
    <source>
        <dbReference type="PROSITE" id="PS51755"/>
    </source>
</evidence>
<dbReference type="Gene3D" id="1.10.10.10">
    <property type="entry name" value="Winged helix-like DNA-binding domain superfamily/Winged helix DNA-binding domain"/>
    <property type="match status" value="1"/>
</dbReference>
<keyword evidence="1 2" id="KW-0238">DNA-binding</keyword>
<gene>
    <name evidence="4" type="ORF">IX92_23355</name>
</gene>
<reference evidence="4 5" key="1">
    <citation type="submission" date="2014-10" db="EMBL/GenBank/DDBJ databases">
        <title>The Complete Genome Sequence for the Shellfish Pathogen Vibrio coralliilyticus RE98 Isolated from a Shellfish Hatchery.</title>
        <authorList>
            <person name="Richards G.P."/>
            <person name="Bono J.L."/>
            <person name="Watson M.A."/>
            <person name="Needleman D.S."/>
        </authorList>
    </citation>
    <scope>NUCLEOTIDE SEQUENCE [LARGE SCALE GENOMIC DNA]</scope>
    <source>
        <strain evidence="4 5">RE98</strain>
    </source>
</reference>
<evidence type="ECO:0000313" key="5">
    <source>
        <dbReference type="Proteomes" id="UP000030081"/>
    </source>
</evidence>
<dbReference type="Proteomes" id="UP000030081">
    <property type="component" value="Chromosome 2"/>
</dbReference>
<protein>
    <submittedName>
        <fullName evidence="4">Transcriptional regulator</fullName>
    </submittedName>
</protein>